<evidence type="ECO:0000259" key="3">
    <source>
        <dbReference type="Pfam" id="PF20732"/>
    </source>
</evidence>
<dbReference type="InterPro" id="IPR008302">
    <property type="entry name" value="NamZ"/>
</dbReference>
<evidence type="ECO:0000256" key="1">
    <source>
        <dbReference type="SAM" id="SignalP"/>
    </source>
</evidence>
<keyword evidence="1" id="KW-0732">Signal</keyword>
<feature type="signal peptide" evidence="1">
    <location>
        <begin position="1"/>
        <end position="26"/>
    </location>
</feature>
<dbReference type="Proteomes" id="UP000249620">
    <property type="component" value="Unassembled WGS sequence"/>
</dbReference>
<dbReference type="Pfam" id="PF20732">
    <property type="entry name" value="NamZ_C"/>
    <property type="match status" value="1"/>
</dbReference>
<proteinExistence type="predicted"/>
<dbReference type="Gene3D" id="3.40.50.12170">
    <property type="entry name" value="Uncharacterised protein PF07075, DUF1343"/>
    <property type="match status" value="1"/>
</dbReference>
<dbReference type="Gene3D" id="3.90.1150.140">
    <property type="match status" value="1"/>
</dbReference>
<feature type="domain" description="Peptidoglycan beta-N-acetylmuramidase NamZ N-terminal" evidence="2">
    <location>
        <begin position="91"/>
        <end position="284"/>
    </location>
</feature>
<dbReference type="PROSITE" id="PS51257">
    <property type="entry name" value="PROKAR_LIPOPROTEIN"/>
    <property type="match status" value="1"/>
</dbReference>
<feature type="chain" id="PRO_5016428057" evidence="1">
    <location>
        <begin position="27"/>
        <end position="427"/>
    </location>
</feature>
<accession>A0A327YMF9</accession>
<dbReference type="InterPro" id="IPR048502">
    <property type="entry name" value="NamZ_N"/>
</dbReference>
<dbReference type="InterPro" id="IPR048503">
    <property type="entry name" value="NamZ_C"/>
</dbReference>
<reference evidence="4 5" key="1">
    <citation type="submission" date="2018-06" db="EMBL/GenBank/DDBJ databases">
        <title>Genomic Encyclopedia of Type Strains, Phase III (KMG-III): the genomes of soil and plant-associated and newly described type strains.</title>
        <authorList>
            <person name="Whitman W."/>
        </authorList>
    </citation>
    <scope>NUCLEOTIDE SEQUENCE [LARGE SCALE GENOMIC DNA]</scope>
    <source>
        <strain evidence="4 5">CGMCC 1.12398</strain>
    </source>
</reference>
<sequence>MTSKLFFKSTLLFFSLLIVSCGSSKKAIPQIKPSADYSIPKNSRIETGAETLFMRNIELLKDKKVGVVANQTSISGTIEVHYTEFPKEGIESFYKKEYVHLVDELIWDKINIVKIFAPEHGFRGTADAGELIVDGKDTKTNLPIISLYGNNKKPKPEQLEGIDILVFDLQDVGARFYTYISSLHYVMEACAENNIPLLVLDRPNPNGSIIDGPILEKEHKSFVGMHEIPVLHGMTIGEYAKMINGEKWLKDGLQCNLTVIPCLNYSHDMKYSLPVKPSPNLPNDQSINLYASLCFFEGTNVSLGRGTEKQFQIYGSPFLPESEFDFSFTPQPNFGAKDPVHNGKLCFGEDLTEIRKIHRLELKWLLKAYENTADKTAFFNDFFTKLAGTKKLREQIEAGMSEKEIRKTWQEGLEQFKEVRKKYLIYE</sequence>
<keyword evidence="5" id="KW-1185">Reference proteome</keyword>
<protein>
    <submittedName>
        <fullName evidence="4">Uncharacterized protein YbbC (DUF1343 family)</fullName>
    </submittedName>
</protein>
<dbReference type="EMBL" id="QLMI01000006">
    <property type="protein sequence ID" value="RAK20895.1"/>
    <property type="molecule type" value="Genomic_DNA"/>
</dbReference>
<organism evidence="4 5">
    <name type="scientific">Flavobacterium aquaticum</name>
    <dbReference type="NCBI Taxonomy" id="1236486"/>
    <lineage>
        <taxon>Bacteria</taxon>
        <taxon>Pseudomonadati</taxon>
        <taxon>Bacteroidota</taxon>
        <taxon>Flavobacteriia</taxon>
        <taxon>Flavobacteriales</taxon>
        <taxon>Flavobacteriaceae</taxon>
        <taxon>Flavobacterium</taxon>
    </lineage>
</organism>
<gene>
    <name evidence="4" type="ORF">B0I03_1063</name>
</gene>
<dbReference type="PANTHER" id="PTHR42915:SF1">
    <property type="entry name" value="PEPTIDOGLYCAN BETA-N-ACETYLMURAMIDASE NAMZ"/>
    <property type="match status" value="1"/>
</dbReference>
<dbReference type="PANTHER" id="PTHR42915">
    <property type="entry name" value="HYPOTHETICAL 460 KDA PROTEIN IN FEUA-SIGW INTERGENIC REGION [PRECURSOR]"/>
    <property type="match status" value="1"/>
</dbReference>
<dbReference type="Pfam" id="PF07075">
    <property type="entry name" value="NamZ_N"/>
    <property type="match status" value="1"/>
</dbReference>
<dbReference type="OrthoDB" id="9801061at2"/>
<evidence type="ECO:0000313" key="4">
    <source>
        <dbReference type="EMBL" id="RAK20895.1"/>
    </source>
</evidence>
<dbReference type="PIRSF" id="PIRSF016719">
    <property type="entry name" value="UCP016719"/>
    <property type="match status" value="1"/>
</dbReference>
<evidence type="ECO:0000313" key="5">
    <source>
        <dbReference type="Proteomes" id="UP000249620"/>
    </source>
</evidence>
<comment type="caution">
    <text evidence="4">The sequence shown here is derived from an EMBL/GenBank/DDBJ whole genome shotgun (WGS) entry which is preliminary data.</text>
</comment>
<dbReference type="AlphaFoldDB" id="A0A327YMF9"/>
<evidence type="ECO:0000259" key="2">
    <source>
        <dbReference type="Pfam" id="PF07075"/>
    </source>
</evidence>
<dbReference type="RefSeq" id="WP_111567448.1">
    <property type="nucleotide sequence ID" value="NZ_QLMI01000006.1"/>
</dbReference>
<dbReference type="GO" id="GO:0033922">
    <property type="term" value="F:peptidoglycan beta-N-acetylmuramidase activity"/>
    <property type="evidence" value="ECO:0007669"/>
    <property type="project" value="InterPro"/>
</dbReference>
<feature type="domain" description="Peptidoglycan beta-N-acetylmuramidase NamZ C-terminal" evidence="3">
    <location>
        <begin position="289"/>
        <end position="426"/>
    </location>
</feature>
<name>A0A327YMF9_9FLAO</name>